<evidence type="ECO:0000313" key="1">
    <source>
        <dbReference type="EMBL" id="KOF77419.1"/>
    </source>
</evidence>
<reference evidence="1" key="1">
    <citation type="submission" date="2015-07" db="EMBL/GenBank/DDBJ databases">
        <title>MeaNS - Measles Nucleotide Surveillance Program.</title>
        <authorList>
            <person name="Tran T."/>
            <person name="Druce J."/>
        </authorList>
    </citation>
    <scope>NUCLEOTIDE SEQUENCE</scope>
    <source>
        <strain evidence="1">UCB-OBI-ISO-001</strain>
        <tissue evidence="1">Gonad</tissue>
    </source>
</reference>
<dbReference type="EMBL" id="KQ421454">
    <property type="protein sequence ID" value="KOF77419.1"/>
    <property type="molecule type" value="Genomic_DNA"/>
</dbReference>
<dbReference type="InterPro" id="IPR037657">
    <property type="entry name" value="RIMC1"/>
</dbReference>
<dbReference type="PANTHER" id="PTHR28494">
    <property type="entry name" value="UPF0600 PROTEIN C5ORF51"/>
    <property type="match status" value="1"/>
</dbReference>
<organism evidence="1">
    <name type="scientific">Octopus bimaculoides</name>
    <name type="common">California two-spotted octopus</name>
    <dbReference type="NCBI Taxonomy" id="37653"/>
    <lineage>
        <taxon>Eukaryota</taxon>
        <taxon>Metazoa</taxon>
        <taxon>Spiralia</taxon>
        <taxon>Lophotrochozoa</taxon>
        <taxon>Mollusca</taxon>
        <taxon>Cephalopoda</taxon>
        <taxon>Coleoidea</taxon>
        <taxon>Octopodiformes</taxon>
        <taxon>Octopoda</taxon>
        <taxon>Incirrata</taxon>
        <taxon>Octopodidae</taxon>
        <taxon>Octopus</taxon>
    </lineage>
</organism>
<dbReference type="Pfam" id="PF17716">
    <property type="entry name" value="RIMC1"/>
    <property type="match status" value="1"/>
</dbReference>
<protein>
    <submittedName>
        <fullName evidence="1">Uncharacterized protein</fullName>
    </submittedName>
</protein>
<dbReference type="GO" id="GO:0000423">
    <property type="term" value="P:mitophagy"/>
    <property type="evidence" value="ECO:0007669"/>
    <property type="project" value="InterPro"/>
</dbReference>
<gene>
    <name evidence="1" type="ORF">OCBIM_22032124mg</name>
</gene>
<sequence length="287" mass="32904">MIQTDSIMAAPCCHPNEKSLTVVNSLQTLASDCNRMLKTNNNADNYEKNETLSRCSLMCNEGLSGNISLKHQLQLFAKAMLDFTFYTESILTKTDFPEHSSEEKVRDLLKQLEKPVELCQELFPQEQVGEILGAEIYECICWRQGALLYMYCSTVNDDAERRNRTRDMFDQNLLKGIHYLSKMFLVRKCQDNEEFQSNCQHTINLIKKGIYSDTHLLSLMYKGDLCNWYLQSCGTETSQGVDRSIDVISEGRTALETFIQITDGPLKNQGWSSERAKELLKGPQFTR</sequence>
<dbReference type="OMA" id="EMCYWLV"/>
<accession>A0A0L8GKM4</accession>
<dbReference type="KEGG" id="obi:106876282"/>
<proteinExistence type="predicted"/>
<dbReference type="OrthoDB" id="6135810at2759"/>
<dbReference type="AlphaFoldDB" id="A0A0L8GKM4"/>
<name>A0A0L8GKM4_OCTBM</name>
<dbReference type="PANTHER" id="PTHR28494:SF1">
    <property type="entry name" value="RAB7A-INTERACTING MON1-CCZ1 COMPLEX SUBUNIT 1"/>
    <property type="match status" value="1"/>
</dbReference>